<organism evidence="1 2">
    <name type="scientific">Aquitalea palustris</name>
    <dbReference type="NCBI Taxonomy" id="2480983"/>
    <lineage>
        <taxon>Bacteria</taxon>
        <taxon>Pseudomonadati</taxon>
        <taxon>Pseudomonadota</taxon>
        <taxon>Betaproteobacteria</taxon>
        <taxon>Neisseriales</taxon>
        <taxon>Chromobacteriaceae</taxon>
        <taxon>Aquitalea</taxon>
    </lineage>
</organism>
<dbReference type="Gene3D" id="2.60.200.60">
    <property type="match status" value="1"/>
</dbReference>
<dbReference type="Proteomes" id="UP000274139">
    <property type="component" value="Unassembled WGS sequence"/>
</dbReference>
<gene>
    <name evidence="1" type="ORF">EAY64_07270</name>
</gene>
<dbReference type="InterPro" id="IPR008727">
    <property type="entry name" value="PAAR_motif"/>
</dbReference>
<comment type="caution">
    <text evidence="1">The sequence shown here is derived from an EMBL/GenBank/DDBJ whole genome shotgun (WGS) entry which is preliminary data.</text>
</comment>
<keyword evidence="2" id="KW-1185">Reference proteome</keyword>
<accession>A0A454JK93</accession>
<name>A0A454JK93_9NEIS</name>
<protein>
    <submittedName>
        <fullName evidence="1">PAAR domain-containing protein</fullName>
    </submittedName>
</protein>
<dbReference type="EMBL" id="RFAR01000024">
    <property type="protein sequence ID" value="RMC99610.1"/>
    <property type="molecule type" value="Genomic_DNA"/>
</dbReference>
<dbReference type="RefSeq" id="WP_103524160.1">
    <property type="nucleotide sequence ID" value="NZ_JAIZDC010000007.1"/>
</dbReference>
<proteinExistence type="predicted"/>
<dbReference type="AlphaFoldDB" id="A0A454JK93"/>
<dbReference type="Pfam" id="PF05488">
    <property type="entry name" value="PAAR_motif"/>
    <property type="match status" value="1"/>
</dbReference>
<evidence type="ECO:0000313" key="1">
    <source>
        <dbReference type="EMBL" id="RMC99610.1"/>
    </source>
</evidence>
<evidence type="ECO:0000313" key="2">
    <source>
        <dbReference type="Proteomes" id="UP000274139"/>
    </source>
</evidence>
<dbReference type="CDD" id="cd14744">
    <property type="entry name" value="PAAR_CT_2"/>
    <property type="match status" value="1"/>
</dbReference>
<sequence>MGKAIIREGDPTSHGGTVLEAFPHLSVYGKNAAGVGHKGHCPQCKRDFVIVAGAANVTYFGKNVAVEGMQTSCGAILIATQHQATIDVVPGGQAVMAGSLMASVLQKAATPTPSFDEQIKFVLPNNSALANTAYTLTLADGSTIEGSTDAEGKTQRIETDSEQDIVSAEFYPDMFYGCDCAADHMCEAGGRAPAPAMKVELKGIKTNSQAIGSSVVNHTLPVPDVRPMTAGEIAMAKTVFKDAIDYSLVKIHKGGLFGQPDRSGNAMTPKGEIHFPSDSFKPDFSSPDLDAAIAVWFIHELGHVWQYQLGYSVVWGGVKIGSRGGYSDDGVKHKPAPAYRYNLDGEDRGKTLPDFNMEQQAELISHYFGAITLGMGEYTIILSSLRLALRGFIANPKNRALLPTTTKVEPTP</sequence>
<reference evidence="1 2" key="1">
    <citation type="submission" date="2018-10" db="EMBL/GenBank/DDBJ databases">
        <title>Draft genome sequence of Aquitalea MWU14-2217 isolated from a wild cranberry bog in Provincetown, Massachusetts.</title>
        <authorList>
            <person name="Ebadzadsahrai G."/>
            <person name="Soby S."/>
        </authorList>
    </citation>
    <scope>NUCLEOTIDE SEQUENCE [LARGE SCALE GENOMIC DNA]</scope>
    <source>
        <strain evidence="1 2">MWU14-2217</strain>
    </source>
</reference>
<dbReference type="OrthoDB" id="8686772at2"/>